<dbReference type="SUPFAM" id="SSF51695">
    <property type="entry name" value="PLC-like phosphodiesterases"/>
    <property type="match status" value="1"/>
</dbReference>
<proteinExistence type="predicted"/>
<feature type="chain" id="PRO_5013351666" description="Phosphatidylinositol-specific phospholipase C X domain-containing protein" evidence="1">
    <location>
        <begin position="27"/>
        <end position="360"/>
    </location>
</feature>
<dbReference type="AlphaFoldDB" id="A0A261Y4E7"/>
<evidence type="ECO:0000313" key="2">
    <source>
        <dbReference type="EMBL" id="OZJ05496.1"/>
    </source>
</evidence>
<comment type="caution">
    <text evidence="2">The sequence shown here is derived from an EMBL/GenBank/DDBJ whole genome shotgun (WGS) entry which is preliminary data.</text>
</comment>
<name>A0A261Y4E7_9FUNG</name>
<dbReference type="EMBL" id="MVBO01000014">
    <property type="protein sequence ID" value="OZJ05496.1"/>
    <property type="molecule type" value="Genomic_DNA"/>
</dbReference>
<feature type="signal peptide" evidence="1">
    <location>
        <begin position="1"/>
        <end position="26"/>
    </location>
</feature>
<keyword evidence="3" id="KW-1185">Reference proteome</keyword>
<dbReference type="GO" id="GO:0008081">
    <property type="term" value="F:phosphoric diester hydrolase activity"/>
    <property type="evidence" value="ECO:0007669"/>
    <property type="project" value="InterPro"/>
</dbReference>
<dbReference type="PANTHER" id="PTHR13593">
    <property type="match status" value="1"/>
</dbReference>
<dbReference type="Proteomes" id="UP000242875">
    <property type="component" value="Unassembled WGS sequence"/>
</dbReference>
<gene>
    <name evidence="2" type="ORF">BZG36_01894</name>
</gene>
<evidence type="ECO:0008006" key="4">
    <source>
        <dbReference type="Google" id="ProtNLM"/>
    </source>
</evidence>
<dbReference type="InterPro" id="IPR051057">
    <property type="entry name" value="PI-PLC_domain"/>
</dbReference>
<organism evidence="2 3">
    <name type="scientific">Bifiguratus adelaidae</name>
    <dbReference type="NCBI Taxonomy" id="1938954"/>
    <lineage>
        <taxon>Eukaryota</taxon>
        <taxon>Fungi</taxon>
        <taxon>Fungi incertae sedis</taxon>
        <taxon>Mucoromycota</taxon>
        <taxon>Mucoromycotina</taxon>
        <taxon>Endogonomycetes</taxon>
        <taxon>Endogonales</taxon>
        <taxon>Endogonales incertae sedis</taxon>
        <taxon>Bifiguratus</taxon>
    </lineage>
</organism>
<dbReference type="Pfam" id="PF26146">
    <property type="entry name" value="PI-PLC_X"/>
    <property type="match status" value="1"/>
</dbReference>
<dbReference type="PANTHER" id="PTHR13593:SF140">
    <property type="entry name" value="PLC-LIKE PHOSPHODIESTERASE"/>
    <property type="match status" value="1"/>
</dbReference>
<protein>
    <recommendedName>
        <fullName evidence="4">Phosphatidylinositol-specific phospholipase C X domain-containing protein</fullName>
    </recommendedName>
</protein>
<dbReference type="OrthoDB" id="7984201at2759"/>
<keyword evidence="1" id="KW-0732">Signal</keyword>
<dbReference type="InterPro" id="IPR017946">
    <property type="entry name" value="PLC-like_Pdiesterase_TIM-brl"/>
</dbReference>
<reference evidence="2 3" key="1">
    <citation type="journal article" date="2017" name="Mycologia">
        <title>Bifiguratus adelaidae, gen. et sp. nov., a new member of Mucoromycotina in endophytic and soil-dwelling habitats.</title>
        <authorList>
            <person name="Torres-Cruz T.J."/>
            <person name="Billingsley Tobias T.L."/>
            <person name="Almatruk M."/>
            <person name="Hesse C."/>
            <person name="Kuske C.R."/>
            <person name="Desiro A."/>
            <person name="Benucci G.M."/>
            <person name="Bonito G."/>
            <person name="Stajich J.E."/>
            <person name="Dunlap C."/>
            <person name="Arnold A.E."/>
            <person name="Porras-Alfaro A."/>
        </authorList>
    </citation>
    <scope>NUCLEOTIDE SEQUENCE [LARGE SCALE GENOMIC DNA]</scope>
    <source>
        <strain evidence="2 3">AZ0501</strain>
    </source>
</reference>
<evidence type="ECO:0000313" key="3">
    <source>
        <dbReference type="Proteomes" id="UP000242875"/>
    </source>
</evidence>
<accession>A0A261Y4E7</accession>
<sequence length="360" mass="39921">MNAQMSVHSTLSFATLLLAPITATLAQSCNGHPDLCNRKYDAVCNVATHNSYAFGKNIAANQYTDIASQLQDGIRGFLIDAHHPLNPPDKHTIELCHTSCFIQDGGTAVDNLKKIRTFLDNNPYEVVTIFWENFDAFDPSDFEALYQQAGLANLSYYQPPNTTWPTLLQMAAMGKRVVTFTDNVVINGNYTNTWYMPEFSYVFETPFDTTNANAFTCTVDRPKGKAAAGSFYLMNHFLSSALPSLSNKSIDIPQSGKATFTNGKDQQNGTLGYQATLCNHTFGRVPTFMAVDFYQNGSVFEVWAQMNEVPYTSKTWAGMPTVTASSTPWVRVIDTSTGHHVEIRLVAWTLLFLGVMVFLA</sequence>
<dbReference type="Gene3D" id="3.20.20.190">
    <property type="entry name" value="Phosphatidylinositol (PI) phosphodiesterase"/>
    <property type="match status" value="1"/>
</dbReference>
<evidence type="ECO:0000256" key="1">
    <source>
        <dbReference type="SAM" id="SignalP"/>
    </source>
</evidence>
<dbReference type="GO" id="GO:0006629">
    <property type="term" value="P:lipid metabolic process"/>
    <property type="evidence" value="ECO:0007669"/>
    <property type="project" value="InterPro"/>
</dbReference>